<dbReference type="InterPro" id="IPR029787">
    <property type="entry name" value="Nucleotide_cyclase"/>
</dbReference>
<dbReference type="InterPro" id="IPR050706">
    <property type="entry name" value="Cyclic-di-GMP_PDE-like"/>
</dbReference>
<evidence type="ECO:0000313" key="6">
    <source>
        <dbReference type="Proteomes" id="UP000010816"/>
    </source>
</evidence>
<accession>L0GX50</accession>
<dbReference type="GO" id="GO:0071111">
    <property type="term" value="F:cyclic-guanylate-specific phosphodiesterase activity"/>
    <property type="evidence" value="ECO:0007669"/>
    <property type="project" value="InterPro"/>
</dbReference>
<dbReference type="AlphaFoldDB" id="L0GX50"/>
<reference evidence="5 6" key="1">
    <citation type="submission" date="2011-09" db="EMBL/GenBank/DDBJ databases">
        <title>Complete sequence of chromosome of Thioflavicoccus mobilis 8321.</title>
        <authorList>
            <consortium name="US DOE Joint Genome Institute"/>
            <person name="Lucas S."/>
            <person name="Han J."/>
            <person name="Lapidus A."/>
            <person name="Cheng J.-F."/>
            <person name="Goodwin L."/>
            <person name="Pitluck S."/>
            <person name="Peters L."/>
            <person name="Ovchinnikova G."/>
            <person name="Lu M."/>
            <person name="Detter J.C."/>
            <person name="Han C."/>
            <person name="Tapia R."/>
            <person name="Land M."/>
            <person name="Hauser L."/>
            <person name="Kyrpides N."/>
            <person name="Ivanova N."/>
            <person name="Pagani I."/>
            <person name="Vogl K."/>
            <person name="Liu Z."/>
            <person name="Imhoff J."/>
            <person name="Thiel V."/>
            <person name="Frigaard N.-U."/>
            <person name="Bryant D."/>
            <person name="Woyke T."/>
        </authorList>
    </citation>
    <scope>NUCLEOTIDE SEQUENCE [LARGE SCALE GENOMIC DNA]</scope>
    <source>
        <strain evidence="5 6">8321</strain>
    </source>
</reference>
<dbReference type="HOGENOM" id="CLU_000445_70_44_6"/>
<dbReference type="FunFam" id="3.30.70.270:FF:000001">
    <property type="entry name" value="Diguanylate cyclase domain protein"/>
    <property type="match status" value="1"/>
</dbReference>
<keyword evidence="2" id="KW-0175">Coiled coil</keyword>
<dbReference type="InterPro" id="IPR001633">
    <property type="entry name" value="EAL_dom"/>
</dbReference>
<dbReference type="CDD" id="cd01949">
    <property type="entry name" value="GGDEF"/>
    <property type="match status" value="1"/>
</dbReference>
<dbReference type="InterPro" id="IPR035919">
    <property type="entry name" value="EAL_sf"/>
</dbReference>
<dbReference type="eggNOG" id="COG5001">
    <property type="taxonomic scope" value="Bacteria"/>
</dbReference>
<dbReference type="SMART" id="SM00052">
    <property type="entry name" value="EAL"/>
    <property type="match status" value="1"/>
</dbReference>
<protein>
    <submittedName>
        <fullName evidence="5">Diguanylate cyclase (GGDEF) domain-containing protein</fullName>
    </submittedName>
</protein>
<dbReference type="EMBL" id="CP003051">
    <property type="protein sequence ID" value="AGA89945.1"/>
    <property type="molecule type" value="Genomic_DNA"/>
</dbReference>
<gene>
    <name evidence="5" type="ORF">Thimo_1143</name>
</gene>
<dbReference type="CDD" id="cd01948">
    <property type="entry name" value="EAL"/>
    <property type="match status" value="1"/>
</dbReference>
<evidence type="ECO:0000256" key="2">
    <source>
        <dbReference type="SAM" id="Coils"/>
    </source>
</evidence>
<evidence type="ECO:0000256" key="1">
    <source>
        <dbReference type="ARBA" id="ARBA00001946"/>
    </source>
</evidence>
<feature type="domain" description="EAL" evidence="3">
    <location>
        <begin position="566"/>
        <end position="813"/>
    </location>
</feature>
<dbReference type="Proteomes" id="UP000010816">
    <property type="component" value="Chromosome"/>
</dbReference>
<dbReference type="Pfam" id="PF14827">
    <property type="entry name" value="dCache_3"/>
    <property type="match status" value="1"/>
</dbReference>
<sequence length="813" mass="90671">MDLPITRQGHSRYLSLRWKSLIALSLALVLVNASLALIANVQLANQFELQQGTVREQQARQLRALVEAGDQEMSKLASLVPLLGANEPPARDLQDQIAQSLDAHGALLDLEWDIRSVHWVLPDGTTSLSWPSDRPMLPDSLLGRLAQDPERTIDALICDSECRQYLATPLLWQGSFAGSLVLGRSLADALLNFHTLTGAEVAISWSDDGDVQPSPLEPQSPAYLQFPAITYPEETLPILRSAAAALAKTNAQGTPISLQHDAGWFEIFRIPSLVPGIDALIVNDISAQREAIRSATIGSVLLGIIGLILSEGLLLAIMKGPLYRLRDLASVLPLLAENRYADLRNRLPSRGKMWTPNDEIDLMTGTVRSLTDRMEDLQRDREQAEARLVWLANHDPLTQLFNRRRFNDEFKGILERAMRFQHQGALLFLDLDQFKDVNDLSGHQIGDTLLQRVADQLRLVSQPSDLIARLGGDEFALVLPEGSEDDARAAAETIQHAIHSILLQEKGRRHHASASIGIVMFPDQGTTIGQLMANADLAMYQAKEKGRGRWYMFCEEDQGKEELDARVQWREEIAQALELGRFELHFQPIIEVATGQLHHMEVLLRMCNAQGETIYPNRFIPVAERTGQIRAIDRWVIDNALATMQQHDNLRLSINLSASAMDDPLLLPDLRRLLLRYQIAPERIAFEVTETAAINSLANATRLMRGMQKLGCRFALDDFGSGYASYAYLRQLPVDDVKIDGAFIRDLARNSEDRIFVKAITDMVHGMGKCVIAEFVESTEILMILKGMGVDYAQGYLIGAPTPLTRAENLRNR</sequence>
<evidence type="ECO:0000259" key="4">
    <source>
        <dbReference type="PROSITE" id="PS50887"/>
    </source>
</evidence>
<dbReference type="SUPFAM" id="SSF141868">
    <property type="entry name" value="EAL domain-like"/>
    <property type="match status" value="1"/>
</dbReference>
<dbReference type="PROSITE" id="PS50887">
    <property type="entry name" value="GGDEF"/>
    <property type="match status" value="1"/>
</dbReference>
<proteinExistence type="predicted"/>
<dbReference type="Gene3D" id="3.30.70.270">
    <property type="match status" value="1"/>
</dbReference>
<feature type="domain" description="GGDEF" evidence="4">
    <location>
        <begin position="422"/>
        <end position="555"/>
    </location>
</feature>
<dbReference type="PANTHER" id="PTHR33121">
    <property type="entry name" value="CYCLIC DI-GMP PHOSPHODIESTERASE PDEF"/>
    <property type="match status" value="1"/>
</dbReference>
<dbReference type="InterPro" id="IPR000160">
    <property type="entry name" value="GGDEF_dom"/>
</dbReference>
<evidence type="ECO:0000259" key="3">
    <source>
        <dbReference type="PROSITE" id="PS50883"/>
    </source>
</evidence>
<comment type="cofactor">
    <cofactor evidence="1">
        <name>Mg(2+)</name>
        <dbReference type="ChEBI" id="CHEBI:18420"/>
    </cofactor>
</comment>
<dbReference type="PANTHER" id="PTHR33121:SF23">
    <property type="entry name" value="CYCLIC DI-GMP PHOSPHODIESTERASE PDEB"/>
    <property type="match status" value="1"/>
</dbReference>
<dbReference type="InterPro" id="IPR043128">
    <property type="entry name" value="Rev_trsase/Diguanyl_cyclase"/>
</dbReference>
<keyword evidence="6" id="KW-1185">Reference proteome</keyword>
<evidence type="ECO:0000313" key="5">
    <source>
        <dbReference type="EMBL" id="AGA89945.1"/>
    </source>
</evidence>
<dbReference type="Pfam" id="PF00990">
    <property type="entry name" value="GGDEF"/>
    <property type="match status" value="1"/>
</dbReference>
<dbReference type="SMART" id="SM00267">
    <property type="entry name" value="GGDEF"/>
    <property type="match status" value="1"/>
</dbReference>
<organism evidence="5 6">
    <name type="scientific">Thioflavicoccus mobilis 8321</name>
    <dbReference type="NCBI Taxonomy" id="765912"/>
    <lineage>
        <taxon>Bacteria</taxon>
        <taxon>Pseudomonadati</taxon>
        <taxon>Pseudomonadota</taxon>
        <taxon>Gammaproteobacteria</taxon>
        <taxon>Chromatiales</taxon>
        <taxon>Chromatiaceae</taxon>
        <taxon>Thioflavicoccus</taxon>
    </lineage>
</organism>
<dbReference type="KEGG" id="tmb:Thimo_1143"/>
<dbReference type="NCBIfam" id="TIGR00254">
    <property type="entry name" value="GGDEF"/>
    <property type="match status" value="1"/>
</dbReference>
<feature type="coiled-coil region" evidence="2">
    <location>
        <begin position="360"/>
        <end position="394"/>
    </location>
</feature>
<dbReference type="Pfam" id="PF00563">
    <property type="entry name" value="EAL"/>
    <property type="match status" value="1"/>
</dbReference>
<dbReference type="PROSITE" id="PS50883">
    <property type="entry name" value="EAL"/>
    <property type="match status" value="1"/>
</dbReference>
<dbReference type="Gene3D" id="3.20.20.450">
    <property type="entry name" value="EAL domain"/>
    <property type="match status" value="1"/>
</dbReference>
<dbReference type="STRING" id="765912.Thimo_1143"/>
<name>L0GX50_9GAMM</name>
<dbReference type="InterPro" id="IPR029150">
    <property type="entry name" value="dCache_3"/>
</dbReference>
<dbReference type="SUPFAM" id="SSF55073">
    <property type="entry name" value="Nucleotide cyclase"/>
    <property type="match status" value="1"/>
</dbReference>